<name>A0A9P6JIJ5_9AGAR</name>
<accession>A0A9P6JIJ5</accession>
<dbReference type="OrthoDB" id="3200752at2759"/>
<gene>
    <name evidence="1" type="ORF">CPB83DRAFT_899705</name>
</gene>
<dbReference type="Proteomes" id="UP000807306">
    <property type="component" value="Unassembled WGS sequence"/>
</dbReference>
<dbReference type="EMBL" id="MU157949">
    <property type="protein sequence ID" value="KAF9522347.1"/>
    <property type="molecule type" value="Genomic_DNA"/>
</dbReference>
<comment type="caution">
    <text evidence="1">The sequence shown here is derived from an EMBL/GenBank/DDBJ whole genome shotgun (WGS) entry which is preliminary data.</text>
</comment>
<dbReference type="AlphaFoldDB" id="A0A9P6JIJ5"/>
<keyword evidence="2" id="KW-1185">Reference proteome</keyword>
<evidence type="ECO:0000313" key="2">
    <source>
        <dbReference type="Proteomes" id="UP000807306"/>
    </source>
</evidence>
<sequence length="253" mass="28914">MPSPLLLSELATAETARLASYLKESFLAALENGKVAEIPASMDIDDLLSCDWCAELLAEAMRNIYRTTWSVKDYRDYIRKVSPCSTGRNKTFERKLLRKFPPIYKSTLRLTRPAMVVDKDGRILVCYLPRLIKREHRLPIWKNIAIMEKHMDIRRTTGSWRTDANNYLPPSRCRISPGTFSIAPFWYQQAHSTVDKLEVSAKMRSLEGLAWIKETQRISSLLGALLSVVHPSQYHAGMDCIDRVAANPELVDK</sequence>
<evidence type="ECO:0000313" key="1">
    <source>
        <dbReference type="EMBL" id="KAF9522347.1"/>
    </source>
</evidence>
<reference evidence="1" key="1">
    <citation type="submission" date="2020-11" db="EMBL/GenBank/DDBJ databases">
        <authorList>
            <consortium name="DOE Joint Genome Institute"/>
            <person name="Ahrendt S."/>
            <person name="Riley R."/>
            <person name="Andreopoulos W."/>
            <person name="Labutti K."/>
            <person name="Pangilinan J."/>
            <person name="Ruiz-Duenas F.J."/>
            <person name="Barrasa J.M."/>
            <person name="Sanchez-Garcia M."/>
            <person name="Camarero S."/>
            <person name="Miyauchi S."/>
            <person name="Serrano A."/>
            <person name="Linde D."/>
            <person name="Babiker R."/>
            <person name="Drula E."/>
            <person name="Ayuso-Fernandez I."/>
            <person name="Pacheco R."/>
            <person name="Padilla G."/>
            <person name="Ferreira P."/>
            <person name="Barriuso J."/>
            <person name="Kellner H."/>
            <person name="Castanera R."/>
            <person name="Alfaro M."/>
            <person name="Ramirez L."/>
            <person name="Pisabarro A.G."/>
            <person name="Kuo A."/>
            <person name="Tritt A."/>
            <person name="Lipzen A."/>
            <person name="He G."/>
            <person name="Yan M."/>
            <person name="Ng V."/>
            <person name="Cullen D."/>
            <person name="Martin F."/>
            <person name="Rosso M.-N."/>
            <person name="Henrissat B."/>
            <person name="Hibbett D."/>
            <person name="Martinez A.T."/>
            <person name="Grigoriev I.V."/>
        </authorList>
    </citation>
    <scope>NUCLEOTIDE SEQUENCE</scope>
    <source>
        <strain evidence="1">CBS 506.95</strain>
    </source>
</reference>
<organism evidence="1 2">
    <name type="scientific">Crepidotus variabilis</name>
    <dbReference type="NCBI Taxonomy" id="179855"/>
    <lineage>
        <taxon>Eukaryota</taxon>
        <taxon>Fungi</taxon>
        <taxon>Dikarya</taxon>
        <taxon>Basidiomycota</taxon>
        <taxon>Agaricomycotina</taxon>
        <taxon>Agaricomycetes</taxon>
        <taxon>Agaricomycetidae</taxon>
        <taxon>Agaricales</taxon>
        <taxon>Agaricineae</taxon>
        <taxon>Crepidotaceae</taxon>
        <taxon>Crepidotus</taxon>
    </lineage>
</organism>
<protein>
    <submittedName>
        <fullName evidence="1">Uncharacterized protein</fullName>
    </submittedName>
</protein>
<proteinExistence type="predicted"/>